<gene>
    <name evidence="1" type="primary">80</name>
    <name evidence="1" type="ORF">SEA_ONEIAGILLIAN_79</name>
</gene>
<dbReference type="RefSeq" id="YP_009812685.1">
    <property type="nucleotide sequence ID" value="NC_048068.1"/>
</dbReference>
<sequence>MRLRALTYGERETVDGELIPETVTVEMSIEEVLALTEIAGRVLGPSQAQTSSPIYQSLTSLVNQTWENGIDEAVRQLQIEPWKFKPGTRDYG</sequence>
<protein>
    <submittedName>
        <fullName evidence="1">Uncharacterized protein</fullName>
    </submittedName>
</protein>
<evidence type="ECO:0000313" key="1">
    <source>
        <dbReference type="EMBL" id="AYB70189.1"/>
    </source>
</evidence>
<keyword evidence="2" id="KW-1185">Reference proteome</keyword>
<dbReference type="EMBL" id="MH727556">
    <property type="protein sequence ID" value="AYB70189.1"/>
    <property type="molecule type" value="Genomic_DNA"/>
</dbReference>
<organism evidence="1 2">
    <name type="scientific">Microbacterium phage OneinaGillian</name>
    <dbReference type="NCBI Taxonomy" id="2301604"/>
    <lineage>
        <taxon>Viruses</taxon>
        <taxon>Duplodnaviria</taxon>
        <taxon>Heunggongvirae</taxon>
        <taxon>Uroviricota</taxon>
        <taxon>Caudoviricetes</taxon>
        <taxon>Gillianvirus</taxon>
        <taxon>Gillianvirus oneinagillian</taxon>
    </lineage>
</organism>
<evidence type="ECO:0000313" key="2">
    <source>
        <dbReference type="Proteomes" id="UP000279330"/>
    </source>
</evidence>
<dbReference type="KEGG" id="vg:55003754"/>
<name>A0A385UJE7_9CAUD</name>
<dbReference type="Proteomes" id="UP000279330">
    <property type="component" value="Segment"/>
</dbReference>
<reference evidence="1 2" key="1">
    <citation type="submission" date="2018-08" db="EMBL/GenBank/DDBJ databases">
        <authorList>
            <person name="Miller G.E."/>
            <person name="Abrahams R."/>
            <person name="Bazan D.C."/>
            <person name="Beglau B.C."/>
            <person name="Blaylock E.C."/>
            <person name="Choi J.D."/>
            <person name="Grewal S.K."/>
            <person name="Hernandez E.V."/>
            <person name="Kim D.J."/>
            <person name="Kim K."/>
            <person name="Lee Y."/>
            <person name="Linde M.K."/>
            <person name="Lopez M.B."/>
            <person name="Pangalila E."/>
            <person name="Parker M.A."/>
            <person name="Specht R.C."/>
            <person name="Teng M.C."/>
            <person name="Toledo B."/>
            <person name="Tran S."/>
            <person name="Yu H."/>
            <person name="Kalaj N."/>
            <person name="Muthiah A.S."/>
            <person name="Dean N.S."/>
            <person name="Diaz A."/>
            <person name="Garlena R.A."/>
            <person name="Russell D.A."/>
            <person name="Pope W.H."/>
            <person name="Jacobs-Sera D."/>
            <person name="Hatfull G.F."/>
        </authorList>
    </citation>
    <scope>NUCLEOTIDE SEQUENCE [LARGE SCALE GENOMIC DNA]</scope>
</reference>
<accession>A0A385UJE7</accession>
<proteinExistence type="predicted"/>
<dbReference type="GeneID" id="55003754"/>